<feature type="signal peptide" evidence="1">
    <location>
        <begin position="1"/>
        <end position="21"/>
    </location>
</feature>
<reference evidence="3" key="2">
    <citation type="submission" date="2025-09" db="UniProtKB">
        <authorList>
            <consortium name="Ensembl"/>
        </authorList>
    </citation>
    <scope>IDENTIFICATION</scope>
</reference>
<accession>A0A8C6V2C8</accession>
<feature type="domain" description="Integrin beta N-terminal" evidence="2">
    <location>
        <begin position="17"/>
        <end position="42"/>
    </location>
</feature>
<feature type="chain" id="PRO_5034022386" description="Integrin beta N-terminal domain-containing protein" evidence="1">
    <location>
        <begin position="22"/>
        <end position="47"/>
    </location>
</feature>
<dbReference type="SUPFAM" id="SSF103575">
    <property type="entry name" value="Plexin repeat"/>
    <property type="match status" value="1"/>
</dbReference>
<organism evidence="3 4">
    <name type="scientific">Neogobius melanostomus</name>
    <name type="common">round goby</name>
    <dbReference type="NCBI Taxonomy" id="47308"/>
    <lineage>
        <taxon>Eukaryota</taxon>
        <taxon>Metazoa</taxon>
        <taxon>Chordata</taxon>
        <taxon>Craniata</taxon>
        <taxon>Vertebrata</taxon>
        <taxon>Euteleostomi</taxon>
        <taxon>Actinopterygii</taxon>
        <taxon>Neopterygii</taxon>
        <taxon>Teleostei</taxon>
        <taxon>Neoteleostei</taxon>
        <taxon>Acanthomorphata</taxon>
        <taxon>Gobiaria</taxon>
        <taxon>Gobiiformes</taxon>
        <taxon>Gobioidei</taxon>
        <taxon>Gobiidae</taxon>
        <taxon>Benthophilinae</taxon>
        <taxon>Neogobiini</taxon>
        <taxon>Neogobius</taxon>
    </lineage>
</organism>
<proteinExistence type="predicted"/>
<dbReference type="Pfam" id="PF17205">
    <property type="entry name" value="PSI_integrin"/>
    <property type="match status" value="1"/>
</dbReference>
<keyword evidence="1" id="KW-0732">Signal</keyword>
<dbReference type="Ensembl" id="ENSNMLT00000047663.1">
    <property type="protein sequence ID" value="ENSNMLP00000042921.1"/>
    <property type="gene ID" value="ENSNMLG00000026117.1"/>
</dbReference>
<evidence type="ECO:0000256" key="1">
    <source>
        <dbReference type="SAM" id="SignalP"/>
    </source>
</evidence>
<dbReference type="InterPro" id="IPR033760">
    <property type="entry name" value="Integrin_beta_N"/>
</dbReference>
<dbReference type="AlphaFoldDB" id="A0A8C6V2C8"/>
<evidence type="ECO:0000313" key="3">
    <source>
        <dbReference type="Ensembl" id="ENSNMLP00000042921.1"/>
    </source>
</evidence>
<protein>
    <recommendedName>
        <fullName evidence="2">Integrin beta N-terminal domain-containing protein</fullName>
    </recommendedName>
</protein>
<evidence type="ECO:0000313" key="4">
    <source>
        <dbReference type="Proteomes" id="UP000694523"/>
    </source>
</evidence>
<name>A0A8C6V2C8_9GOBI</name>
<keyword evidence="4" id="KW-1185">Reference proteome</keyword>
<sequence>EISPTSLLIILFFGEQVCSKAQIDGCDDCIRSGPSCVWCKQLVTWLW</sequence>
<evidence type="ECO:0000259" key="2">
    <source>
        <dbReference type="Pfam" id="PF17205"/>
    </source>
</evidence>
<dbReference type="Gene3D" id="3.30.1680.10">
    <property type="entry name" value="ligand-binding face of the semaphorins, domain 2"/>
    <property type="match status" value="1"/>
</dbReference>
<reference evidence="3" key="1">
    <citation type="submission" date="2025-08" db="UniProtKB">
        <authorList>
            <consortium name="Ensembl"/>
        </authorList>
    </citation>
    <scope>IDENTIFICATION</scope>
</reference>
<dbReference type="Proteomes" id="UP000694523">
    <property type="component" value="Unplaced"/>
</dbReference>